<evidence type="ECO:0000259" key="15">
    <source>
        <dbReference type="Pfam" id="PF00432"/>
    </source>
</evidence>
<name>A0A5E4N7Z9_9HEMI</name>
<evidence type="ECO:0000256" key="11">
    <source>
        <dbReference type="ARBA" id="ARBA00050225"/>
    </source>
</evidence>
<dbReference type="PANTHER" id="PTHR11774">
    <property type="entry name" value="GERANYLGERANYL TRANSFERASE TYPE BETA SUBUNIT"/>
    <property type="match status" value="1"/>
</dbReference>
<keyword evidence="7 14" id="KW-0479">Metal-binding</keyword>
<dbReference type="InterPro" id="IPR001330">
    <property type="entry name" value="Prenyltrans"/>
</dbReference>
<sequence length="397" mass="44847">MNKYLEIPRFKLDNESIETNTSISQIQVEKKIEQIFKSFCSNAECDPEIPVLHREDHINYIKKHMFTLPENYECLDSSRPWLCYWLCQSFALLNCELTTEEKSDVVSFLIKCQHESGGFCGGPNTIPHLAPTYAAICALCLIGTEEAYSVINRENLYKFLMSLRLPNGSFKMHVYGESDVRAVYCAATVARLTNIYTDTLFEGSARWVIRCQTYEGGFGGLPGVEAHGGYTFCGFSALLLLQSVHMCDTKSLLRWVANKQMPFEGGFQGRTNKLVDGCYSFWQAAVFPVISGLLESEEKRPIGSLYDYRALQEYVLICCQYKYYGGLIDKPGKPPDVYHTCYVLSGLSLAQHAIKNSSCVVGTPENILNENNPIYNIEVTSLDKALNYFRAATQINY</sequence>
<keyword evidence="5 14" id="KW-0637">Prenyltransferase</keyword>
<dbReference type="InterPro" id="IPR045089">
    <property type="entry name" value="PGGT1B-like"/>
</dbReference>
<gene>
    <name evidence="16" type="ORF">CINCED_3A024876</name>
</gene>
<evidence type="ECO:0000256" key="12">
    <source>
        <dbReference type="ARBA" id="ARBA00055850"/>
    </source>
</evidence>
<evidence type="ECO:0000256" key="13">
    <source>
        <dbReference type="ARBA" id="ARBA00064192"/>
    </source>
</evidence>
<comment type="cofactor">
    <cofactor evidence="14">
        <name>Zn(2+)</name>
        <dbReference type="ChEBI" id="CHEBI:29105"/>
    </cofactor>
    <text evidence="14">Binds 1 zinc ion per subunit.</text>
</comment>
<evidence type="ECO:0000256" key="3">
    <source>
        <dbReference type="ARBA" id="ARBA00015798"/>
    </source>
</evidence>
<evidence type="ECO:0000256" key="2">
    <source>
        <dbReference type="ARBA" id="ARBA00012702"/>
    </source>
</evidence>
<evidence type="ECO:0000256" key="6">
    <source>
        <dbReference type="ARBA" id="ARBA00022679"/>
    </source>
</evidence>
<dbReference type="AlphaFoldDB" id="A0A5E4N7Z9"/>
<keyword evidence="9 14" id="KW-0862">Zinc</keyword>
<evidence type="ECO:0000313" key="17">
    <source>
        <dbReference type="Proteomes" id="UP000325440"/>
    </source>
</evidence>
<dbReference type="EMBL" id="CABPRJ010001898">
    <property type="protein sequence ID" value="VVC39878.1"/>
    <property type="molecule type" value="Genomic_DNA"/>
</dbReference>
<organism evidence="16 17">
    <name type="scientific">Cinara cedri</name>
    <dbReference type="NCBI Taxonomy" id="506608"/>
    <lineage>
        <taxon>Eukaryota</taxon>
        <taxon>Metazoa</taxon>
        <taxon>Ecdysozoa</taxon>
        <taxon>Arthropoda</taxon>
        <taxon>Hexapoda</taxon>
        <taxon>Insecta</taxon>
        <taxon>Pterygota</taxon>
        <taxon>Neoptera</taxon>
        <taxon>Paraneoptera</taxon>
        <taxon>Hemiptera</taxon>
        <taxon>Sternorrhyncha</taxon>
        <taxon>Aphidomorpha</taxon>
        <taxon>Aphidoidea</taxon>
        <taxon>Aphididae</taxon>
        <taxon>Lachninae</taxon>
        <taxon>Cinara</taxon>
    </lineage>
</organism>
<dbReference type="OrthoDB" id="10261146at2759"/>
<dbReference type="PANTHER" id="PTHR11774:SF6">
    <property type="entry name" value="PROTEIN FARNESYLTRANSFERASE SUBUNIT BETA"/>
    <property type="match status" value="1"/>
</dbReference>
<evidence type="ECO:0000313" key="16">
    <source>
        <dbReference type="EMBL" id="VVC39878.1"/>
    </source>
</evidence>
<proteinExistence type="inferred from homology"/>
<dbReference type="CDD" id="cd02893">
    <property type="entry name" value="FTase"/>
    <property type="match status" value="1"/>
</dbReference>
<dbReference type="InterPro" id="IPR026872">
    <property type="entry name" value="FTB"/>
</dbReference>
<dbReference type="Pfam" id="PF00432">
    <property type="entry name" value="Prenyltrans"/>
    <property type="match status" value="1"/>
</dbReference>
<dbReference type="FunFam" id="1.50.10.20:FF:000007">
    <property type="entry name" value="Protein farnesyltransferase subunit beta"/>
    <property type="match status" value="1"/>
</dbReference>
<comment type="subunit">
    <text evidence="13">Heterodimer of FNTA and FNTB.</text>
</comment>
<dbReference type="GO" id="GO:0008270">
    <property type="term" value="F:zinc ion binding"/>
    <property type="evidence" value="ECO:0007669"/>
    <property type="project" value="UniProtKB-UniRule"/>
</dbReference>
<dbReference type="GO" id="GO:0005965">
    <property type="term" value="C:protein farnesyltransferase complex"/>
    <property type="evidence" value="ECO:0007669"/>
    <property type="project" value="UniProtKB-UniRule"/>
</dbReference>
<dbReference type="GO" id="GO:0004660">
    <property type="term" value="F:protein farnesyltransferase activity"/>
    <property type="evidence" value="ECO:0007669"/>
    <property type="project" value="UniProtKB-UniRule"/>
</dbReference>
<comment type="subunit">
    <text evidence="14">Heterodimer of an alpha and a beta subunit.</text>
</comment>
<dbReference type="GO" id="GO:0006629">
    <property type="term" value="P:lipid metabolic process"/>
    <property type="evidence" value="ECO:0007669"/>
    <property type="project" value="UniProtKB-KW"/>
</dbReference>
<protein>
    <recommendedName>
        <fullName evidence="3 14">Protein farnesyltransferase subunit beta</fullName>
        <shortName evidence="14">FTase-beta</shortName>
        <ecNumber evidence="2 14">2.5.1.58</ecNumber>
    </recommendedName>
</protein>
<reference evidence="16 17" key="1">
    <citation type="submission" date="2019-08" db="EMBL/GenBank/DDBJ databases">
        <authorList>
            <person name="Alioto T."/>
            <person name="Alioto T."/>
            <person name="Gomez Garrido J."/>
        </authorList>
    </citation>
    <scope>NUCLEOTIDE SEQUENCE [LARGE SCALE GENOMIC DNA]</scope>
</reference>
<evidence type="ECO:0000256" key="10">
    <source>
        <dbReference type="ARBA" id="ARBA00023098"/>
    </source>
</evidence>
<feature type="domain" description="Prenyltransferase alpha-alpha toroid" evidence="15">
    <location>
        <begin position="52"/>
        <end position="377"/>
    </location>
</feature>
<dbReference type="Proteomes" id="UP000325440">
    <property type="component" value="Unassembled WGS sequence"/>
</dbReference>
<comment type="similarity">
    <text evidence="1 14">Belongs to the protein prenyltransferase subunit beta family.</text>
</comment>
<accession>A0A5E4N7Z9</accession>
<dbReference type="SUPFAM" id="SSF48239">
    <property type="entry name" value="Terpenoid cyclases/Protein prenyltransferases"/>
    <property type="match status" value="1"/>
</dbReference>
<evidence type="ECO:0000256" key="1">
    <source>
        <dbReference type="ARBA" id="ARBA00010497"/>
    </source>
</evidence>
<keyword evidence="17" id="KW-1185">Reference proteome</keyword>
<dbReference type="InterPro" id="IPR008930">
    <property type="entry name" value="Terpenoid_cyclase/PrenylTrfase"/>
</dbReference>
<evidence type="ECO:0000256" key="5">
    <source>
        <dbReference type="ARBA" id="ARBA00022602"/>
    </source>
</evidence>
<keyword evidence="10" id="KW-0443">Lipid metabolism</keyword>
<evidence type="ECO:0000256" key="8">
    <source>
        <dbReference type="ARBA" id="ARBA00022737"/>
    </source>
</evidence>
<evidence type="ECO:0000256" key="9">
    <source>
        <dbReference type="ARBA" id="ARBA00022833"/>
    </source>
</evidence>
<keyword evidence="4" id="KW-0597">Phosphoprotein</keyword>
<evidence type="ECO:0000256" key="7">
    <source>
        <dbReference type="ARBA" id="ARBA00022723"/>
    </source>
</evidence>
<dbReference type="EC" id="2.5.1.58" evidence="2 14"/>
<evidence type="ECO:0000256" key="14">
    <source>
        <dbReference type="RuleBase" id="RU365056"/>
    </source>
</evidence>
<keyword evidence="6 14" id="KW-0808">Transferase</keyword>
<evidence type="ECO:0000256" key="4">
    <source>
        <dbReference type="ARBA" id="ARBA00022553"/>
    </source>
</evidence>
<comment type="catalytic activity">
    <reaction evidence="11">
        <text>L-cysteinyl-[protein] + (2E,6E)-farnesyl diphosphate = S-(2E,6E)-farnesyl-L-cysteinyl-[protein] + diphosphate</text>
        <dbReference type="Rhea" id="RHEA:13345"/>
        <dbReference type="Rhea" id="RHEA-COMP:10131"/>
        <dbReference type="Rhea" id="RHEA-COMP:11535"/>
        <dbReference type="ChEBI" id="CHEBI:29950"/>
        <dbReference type="ChEBI" id="CHEBI:33019"/>
        <dbReference type="ChEBI" id="CHEBI:86019"/>
        <dbReference type="ChEBI" id="CHEBI:175763"/>
        <dbReference type="EC" id="2.5.1.58"/>
    </reaction>
</comment>
<keyword evidence="8" id="KW-0677">Repeat</keyword>
<comment type="function">
    <text evidence="12">Essential subunit of the farnesyltransferase complex. Catalyzes the transfer of a farnesyl moiety from farnesyl diphosphate to a cysteine at the fourth position from the C-terminus of several proteins having the C-terminal sequence Cys-aliphatic-aliphatic-X.</text>
</comment>
<comment type="function">
    <text evidence="14">Catalyzes the transfer of a farnesyl moiety from farnesyl diphosphate to a cysteine at the fourth position from the C-terminus of several proteins. The beta subunit is responsible for peptide-binding.</text>
</comment>
<dbReference type="GO" id="GO:0097354">
    <property type="term" value="P:prenylation"/>
    <property type="evidence" value="ECO:0007669"/>
    <property type="project" value="UniProtKB-UniRule"/>
</dbReference>
<dbReference type="Gene3D" id="1.50.10.20">
    <property type="match status" value="1"/>
</dbReference>